<protein>
    <submittedName>
        <fullName evidence="1">Uncharacterized protein</fullName>
    </submittedName>
</protein>
<organism evidence="1">
    <name type="scientific">bioreactor metagenome</name>
    <dbReference type="NCBI Taxonomy" id="1076179"/>
    <lineage>
        <taxon>unclassified sequences</taxon>
        <taxon>metagenomes</taxon>
        <taxon>ecological metagenomes</taxon>
    </lineage>
</organism>
<dbReference type="EMBL" id="VSSQ01008905">
    <property type="protein sequence ID" value="MPM40181.1"/>
    <property type="molecule type" value="Genomic_DNA"/>
</dbReference>
<name>A0A644ZJZ8_9ZZZZ</name>
<gene>
    <name evidence="1" type="ORF">SDC9_86821</name>
</gene>
<proteinExistence type="predicted"/>
<comment type="caution">
    <text evidence="1">The sequence shown here is derived from an EMBL/GenBank/DDBJ whole genome shotgun (WGS) entry which is preliminary data.</text>
</comment>
<evidence type="ECO:0000313" key="1">
    <source>
        <dbReference type="EMBL" id="MPM40181.1"/>
    </source>
</evidence>
<sequence length="54" mass="6065">MSSAGFLREHIALTDAETVLFVGYDKPDVRYVYPVGYQRMRAENKKTLSGRGLG</sequence>
<accession>A0A644ZJZ8</accession>
<dbReference type="AlphaFoldDB" id="A0A644ZJZ8"/>
<reference evidence="1" key="1">
    <citation type="submission" date="2019-08" db="EMBL/GenBank/DDBJ databases">
        <authorList>
            <person name="Kucharzyk K."/>
            <person name="Murdoch R.W."/>
            <person name="Higgins S."/>
            <person name="Loffler F."/>
        </authorList>
    </citation>
    <scope>NUCLEOTIDE SEQUENCE</scope>
</reference>